<dbReference type="EMBL" id="BKCP01005406">
    <property type="protein sequence ID" value="GER37963.1"/>
    <property type="molecule type" value="Genomic_DNA"/>
</dbReference>
<dbReference type="AlphaFoldDB" id="A0A5A7PYI7"/>
<sequence>MNRRHDGGATIKTGGGSLKRAILRIWIFRQPNGSSRFSLGNFFRNVGAKVSKALPAISAGKKYSGQVSSSASLAKSQSYAEAFDCQRAEAIEVCIEFLNKQRSSLINSSC</sequence>
<proteinExistence type="predicted"/>
<dbReference type="Proteomes" id="UP000325081">
    <property type="component" value="Unassembled WGS sequence"/>
</dbReference>
<keyword evidence="2" id="KW-1185">Reference proteome</keyword>
<dbReference type="OrthoDB" id="727341at2759"/>
<dbReference type="PANTHER" id="PTHR34355:SF1">
    <property type="entry name" value="JOSEPHIN-LIKE PROTEIN"/>
    <property type="match status" value="1"/>
</dbReference>
<name>A0A5A7PYI7_STRAF</name>
<protein>
    <submittedName>
        <fullName evidence="1">Basic helix-loop-helix (BHLH) DNA-bindingsuperfamily protein</fullName>
    </submittedName>
</protein>
<gene>
    <name evidence="1" type="ORF">STAS_14413</name>
</gene>
<accession>A0A5A7PYI7</accession>
<dbReference type="GO" id="GO:0003677">
    <property type="term" value="F:DNA binding"/>
    <property type="evidence" value="ECO:0007669"/>
    <property type="project" value="UniProtKB-KW"/>
</dbReference>
<reference evidence="2" key="1">
    <citation type="journal article" date="2019" name="Curr. Biol.">
        <title>Genome Sequence of Striga asiatica Provides Insight into the Evolution of Plant Parasitism.</title>
        <authorList>
            <person name="Yoshida S."/>
            <person name="Kim S."/>
            <person name="Wafula E.K."/>
            <person name="Tanskanen J."/>
            <person name="Kim Y.M."/>
            <person name="Honaas L."/>
            <person name="Yang Z."/>
            <person name="Spallek T."/>
            <person name="Conn C.E."/>
            <person name="Ichihashi Y."/>
            <person name="Cheong K."/>
            <person name="Cui S."/>
            <person name="Der J.P."/>
            <person name="Gundlach H."/>
            <person name="Jiao Y."/>
            <person name="Hori C."/>
            <person name="Ishida J.K."/>
            <person name="Kasahara H."/>
            <person name="Kiba T."/>
            <person name="Kim M.S."/>
            <person name="Koo N."/>
            <person name="Laohavisit A."/>
            <person name="Lee Y.H."/>
            <person name="Lumba S."/>
            <person name="McCourt P."/>
            <person name="Mortimer J.C."/>
            <person name="Mutuku J.M."/>
            <person name="Nomura T."/>
            <person name="Sasaki-Sekimoto Y."/>
            <person name="Seto Y."/>
            <person name="Wang Y."/>
            <person name="Wakatake T."/>
            <person name="Sakakibara H."/>
            <person name="Demura T."/>
            <person name="Yamaguchi S."/>
            <person name="Yoneyama K."/>
            <person name="Manabe R.I."/>
            <person name="Nelson D.C."/>
            <person name="Schulman A.H."/>
            <person name="Timko M.P."/>
            <person name="dePamphilis C.W."/>
            <person name="Choi D."/>
            <person name="Shirasu K."/>
        </authorList>
    </citation>
    <scope>NUCLEOTIDE SEQUENCE [LARGE SCALE GENOMIC DNA]</scope>
    <source>
        <strain evidence="2">cv. UVA1</strain>
    </source>
</reference>
<keyword evidence="1" id="KW-0238">DNA-binding</keyword>
<comment type="caution">
    <text evidence="1">The sequence shown here is derived from an EMBL/GenBank/DDBJ whole genome shotgun (WGS) entry which is preliminary data.</text>
</comment>
<dbReference type="PANTHER" id="PTHR34355">
    <property type="entry name" value="JOSEPHIN-LIKE PROTEIN"/>
    <property type="match status" value="1"/>
</dbReference>
<evidence type="ECO:0000313" key="1">
    <source>
        <dbReference type="EMBL" id="GER37963.1"/>
    </source>
</evidence>
<organism evidence="1 2">
    <name type="scientific">Striga asiatica</name>
    <name type="common">Asiatic witchweed</name>
    <name type="synonym">Buchnera asiatica</name>
    <dbReference type="NCBI Taxonomy" id="4170"/>
    <lineage>
        <taxon>Eukaryota</taxon>
        <taxon>Viridiplantae</taxon>
        <taxon>Streptophyta</taxon>
        <taxon>Embryophyta</taxon>
        <taxon>Tracheophyta</taxon>
        <taxon>Spermatophyta</taxon>
        <taxon>Magnoliopsida</taxon>
        <taxon>eudicotyledons</taxon>
        <taxon>Gunneridae</taxon>
        <taxon>Pentapetalae</taxon>
        <taxon>asterids</taxon>
        <taxon>lamiids</taxon>
        <taxon>Lamiales</taxon>
        <taxon>Orobanchaceae</taxon>
        <taxon>Buchnereae</taxon>
        <taxon>Striga</taxon>
    </lineage>
</organism>
<evidence type="ECO:0000313" key="2">
    <source>
        <dbReference type="Proteomes" id="UP000325081"/>
    </source>
</evidence>